<evidence type="ECO:0000313" key="15">
    <source>
        <dbReference type="Proteomes" id="UP000310158"/>
    </source>
</evidence>
<dbReference type="InterPro" id="IPR017384">
    <property type="entry name" value="NADH_Ub_cplx-1_asu_su-1"/>
</dbReference>
<comment type="subcellular location">
    <subcellularLocation>
        <location evidence="2">Mitochondrion inner membrane</location>
        <topology evidence="2">Single-pass membrane protein</topology>
        <orientation evidence="2">Matrix side</orientation>
    </subcellularLocation>
</comment>
<keyword evidence="8" id="KW-0999">Mitochondrion inner membrane</keyword>
<dbReference type="Proteomes" id="UP000310158">
    <property type="component" value="Unassembled WGS sequence"/>
</dbReference>
<evidence type="ECO:0000256" key="1">
    <source>
        <dbReference type="ARBA" id="ARBA00003195"/>
    </source>
</evidence>
<keyword evidence="5" id="KW-0813">Transport</keyword>
<feature type="region of interest" description="Disordered" evidence="13">
    <location>
        <begin position="132"/>
        <end position="151"/>
    </location>
</feature>
<evidence type="ECO:0000256" key="3">
    <source>
        <dbReference type="ARBA" id="ARBA00009960"/>
    </source>
</evidence>
<dbReference type="GO" id="GO:0005743">
    <property type="term" value="C:mitochondrial inner membrane"/>
    <property type="evidence" value="ECO:0007669"/>
    <property type="project" value="UniProtKB-SubCell"/>
</dbReference>
<evidence type="ECO:0000256" key="13">
    <source>
        <dbReference type="SAM" id="MobiDB-lite"/>
    </source>
</evidence>
<name>A0A4V3XEI5_9AGAM</name>
<keyword evidence="6" id="KW-0679">Respiratory chain</keyword>
<gene>
    <name evidence="14" type="ORF">EW146_g6459</name>
</gene>
<dbReference type="EMBL" id="SGPL01000325">
    <property type="protein sequence ID" value="THH13803.1"/>
    <property type="molecule type" value="Genomic_DNA"/>
</dbReference>
<keyword evidence="12" id="KW-0472">Membrane</keyword>
<evidence type="ECO:0000256" key="6">
    <source>
        <dbReference type="ARBA" id="ARBA00022660"/>
    </source>
</evidence>
<evidence type="ECO:0000256" key="5">
    <source>
        <dbReference type="ARBA" id="ARBA00022448"/>
    </source>
</evidence>
<reference evidence="14 15" key="1">
    <citation type="submission" date="2019-02" db="EMBL/GenBank/DDBJ databases">
        <title>Genome sequencing of the rare red list fungi Bondarzewia mesenterica.</title>
        <authorList>
            <person name="Buettner E."/>
            <person name="Kellner H."/>
        </authorList>
    </citation>
    <scope>NUCLEOTIDE SEQUENCE [LARGE SCALE GENOMIC DNA]</scope>
    <source>
        <strain evidence="14 15">DSM 108281</strain>
    </source>
</reference>
<organism evidence="14 15">
    <name type="scientific">Bondarzewia mesenterica</name>
    <dbReference type="NCBI Taxonomy" id="1095465"/>
    <lineage>
        <taxon>Eukaryota</taxon>
        <taxon>Fungi</taxon>
        <taxon>Dikarya</taxon>
        <taxon>Basidiomycota</taxon>
        <taxon>Agaricomycotina</taxon>
        <taxon>Agaricomycetes</taxon>
        <taxon>Russulales</taxon>
        <taxon>Bondarzewiaceae</taxon>
        <taxon>Bondarzewia</taxon>
    </lineage>
</organism>
<proteinExistence type="inferred from homology"/>
<comment type="similarity">
    <text evidence="3">Belongs to the complex I NDUFA1 subunit family.</text>
</comment>
<dbReference type="PANTHER" id="PTHR17098">
    <property type="entry name" value="NADH-UBIQUINONE OXIDOREDUCTASE MWFE SUBUNIT"/>
    <property type="match status" value="1"/>
</dbReference>
<dbReference type="OrthoDB" id="1920692at2759"/>
<evidence type="ECO:0000256" key="9">
    <source>
        <dbReference type="ARBA" id="ARBA00022982"/>
    </source>
</evidence>
<accession>A0A4V3XEI5</accession>
<comment type="function">
    <text evidence="1">Accessory subunit of the mitochondrial membrane respiratory chain NADH dehydrogenase (Complex I), that is believed not to be involved in catalysis. Complex I functions in the transfer of electrons from NADH to the respiratory chain. The immediate electron acceptor for the enzyme is believed to be ubiquinone.</text>
</comment>
<comment type="caution">
    <text evidence="14">The sequence shown here is derived from an EMBL/GenBank/DDBJ whole genome shotgun (WGS) entry which is preliminary data.</text>
</comment>
<evidence type="ECO:0000256" key="7">
    <source>
        <dbReference type="ARBA" id="ARBA00022692"/>
    </source>
</evidence>
<evidence type="ECO:0000313" key="14">
    <source>
        <dbReference type="EMBL" id="THH13803.1"/>
    </source>
</evidence>
<protein>
    <recommendedName>
        <fullName evidence="4">NADH dehydrogenase [ubiquinone] 1 alpha subcomplex subunit 1</fullName>
    </recommendedName>
</protein>
<sequence length="160" mass="17882">MVWILGGSRDFAMRQASIPFWHRAVLTVPRDRFHVTVLASLDDSGTLCHATPSPTNLAWSPYSLAFCSYLIYTTNMPVPWEALIPFGLLTAMFGAAGTLLNVSKHAQNLGKSPRYHVDSWDSMMMDRDKRLTGHVRGQKSDTTAPEGFDTNSVWYTETAQ</sequence>
<evidence type="ECO:0000256" key="4">
    <source>
        <dbReference type="ARBA" id="ARBA00016392"/>
    </source>
</evidence>
<evidence type="ECO:0000256" key="2">
    <source>
        <dbReference type="ARBA" id="ARBA00004298"/>
    </source>
</evidence>
<dbReference type="AlphaFoldDB" id="A0A4V3XEI5"/>
<keyword evidence="7" id="KW-0812">Transmembrane</keyword>
<evidence type="ECO:0000256" key="8">
    <source>
        <dbReference type="ARBA" id="ARBA00022792"/>
    </source>
</evidence>
<dbReference type="PANTHER" id="PTHR17098:SF2">
    <property type="entry name" value="NADH DEHYDROGENASE [UBIQUINONE] 1 ALPHA SUBCOMPLEX SUBUNIT 1"/>
    <property type="match status" value="1"/>
</dbReference>
<keyword evidence="15" id="KW-1185">Reference proteome</keyword>
<keyword evidence="10" id="KW-1133">Transmembrane helix</keyword>
<evidence type="ECO:0000256" key="11">
    <source>
        <dbReference type="ARBA" id="ARBA00023128"/>
    </source>
</evidence>
<evidence type="ECO:0000256" key="12">
    <source>
        <dbReference type="ARBA" id="ARBA00023136"/>
    </source>
</evidence>
<keyword evidence="9" id="KW-0249">Electron transport</keyword>
<dbReference type="Pfam" id="PF15879">
    <property type="entry name" value="MWFE"/>
    <property type="match status" value="1"/>
</dbReference>
<evidence type="ECO:0000256" key="10">
    <source>
        <dbReference type="ARBA" id="ARBA00022989"/>
    </source>
</evidence>
<keyword evidence="11" id="KW-0496">Mitochondrion</keyword>